<organism evidence="3 4">
    <name type="scientific">Durusdinium trenchii</name>
    <dbReference type="NCBI Taxonomy" id="1381693"/>
    <lineage>
        <taxon>Eukaryota</taxon>
        <taxon>Sar</taxon>
        <taxon>Alveolata</taxon>
        <taxon>Dinophyceae</taxon>
        <taxon>Suessiales</taxon>
        <taxon>Symbiodiniaceae</taxon>
        <taxon>Durusdinium</taxon>
    </lineage>
</organism>
<dbReference type="PANTHER" id="PTHR12873:SF0">
    <property type="entry name" value="TWINKLE MTDNA HELICASE"/>
    <property type="match status" value="1"/>
</dbReference>
<evidence type="ECO:0000256" key="1">
    <source>
        <dbReference type="SAM" id="MobiDB-lite"/>
    </source>
</evidence>
<dbReference type="Proteomes" id="UP001642484">
    <property type="component" value="Unassembled WGS sequence"/>
</dbReference>
<evidence type="ECO:0000259" key="2">
    <source>
        <dbReference type="PROSITE" id="PS51199"/>
    </source>
</evidence>
<dbReference type="EMBL" id="CAXAMN010010113">
    <property type="protein sequence ID" value="CAK9030864.1"/>
    <property type="molecule type" value="Genomic_DNA"/>
</dbReference>
<evidence type="ECO:0000313" key="3">
    <source>
        <dbReference type="EMBL" id="CAK9030864.1"/>
    </source>
</evidence>
<dbReference type="Pfam" id="PF03796">
    <property type="entry name" value="DnaB_C"/>
    <property type="match status" value="1"/>
</dbReference>
<dbReference type="PROSITE" id="PS51199">
    <property type="entry name" value="SF4_HELICASE"/>
    <property type="match status" value="1"/>
</dbReference>
<evidence type="ECO:0000313" key="4">
    <source>
        <dbReference type="Proteomes" id="UP001642484"/>
    </source>
</evidence>
<feature type="region of interest" description="Disordered" evidence="1">
    <location>
        <begin position="763"/>
        <end position="810"/>
    </location>
</feature>
<gene>
    <name evidence="3" type="ORF">CCMP2556_LOCUS18060</name>
</gene>
<dbReference type="Gene3D" id="3.40.50.300">
    <property type="entry name" value="P-loop containing nucleotide triphosphate hydrolases"/>
    <property type="match status" value="1"/>
</dbReference>
<dbReference type="Gene3D" id="3.40.1360.10">
    <property type="match status" value="1"/>
</dbReference>
<dbReference type="SUPFAM" id="SSF56731">
    <property type="entry name" value="DNA primase core"/>
    <property type="match status" value="1"/>
</dbReference>
<protein>
    <recommendedName>
        <fullName evidence="2">SF4 helicase domain-containing protein</fullName>
    </recommendedName>
</protein>
<accession>A0ABP0KXZ5</accession>
<dbReference type="CDD" id="cd01029">
    <property type="entry name" value="TOPRIM_primases"/>
    <property type="match status" value="1"/>
</dbReference>
<dbReference type="SUPFAM" id="SSF52540">
    <property type="entry name" value="P-loop containing nucleoside triphosphate hydrolases"/>
    <property type="match status" value="1"/>
</dbReference>
<reference evidence="3 4" key="1">
    <citation type="submission" date="2024-02" db="EMBL/GenBank/DDBJ databases">
        <authorList>
            <person name="Chen Y."/>
            <person name="Shah S."/>
            <person name="Dougan E. K."/>
            <person name="Thang M."/>
            <person name="Chan C."/>
        </authorList>
    </citation>
    <scope>NUCLEOTIDE SEQUENCE [LARGE SCALE GENOMIC DNA]</scope>
</reference>
<feature type="domain" description="SF4 helicase" evidence="2">
    <location>
        <begin position="499"/>
        <end position="766"/>
    </location>
</feature>
<proteinExistence type="predicted"/>
<sequence>MELIADVPPAPAPPRPARGRAACAEERRRPAEVLPARWRLALSGITLSGITLTRRRVAQKARGGQVAPQPIEAAPVLEEVSGVSSSAAMEEFTYESMVEYLGGQGVDLSQEGIWLGRIKCPCCGGGRTQELSFSVKMDRNRLFCKCWRANTCGRKFMFTDPASRTLWGPGSPAARATPDPMRVRQTYHHGASGAKKGKLGENLCDLTEEHEKFFADRKISRHTLDRNGVKSKKTQFGTAIVFQYFAEGQVVAEKMRALPKTFWSVQEHRCLYGVDHLKDAREVILTEGEIDKLAMDEAGLRHSASLQGGATGGLALGFGALAALRAAERVVLAVDGDPAGQECAKKTLIALQKELKREDRFYLVRWPEGCKDANDVLMTHGPEKLRTLVQEAEAFRLRPWEDFKFHEIVEHIIEQGRQDPQEVAAKFQYNLRCPRCGCEQFTCIYHSRRRHQSQLLQCRCPQCCEKGIRVRKDADSWKAPPASLETLEHLHKRVTGQLAHRQIYGASTGWKAFDQIWRPLPGEVTVATGIPGHGKSEFLLSLAMNMAHLHGDRTLVFAFESNFKNLAIQLDVKARATCPSLENDDADKALDWIEEHFIVHSEHEEALTLDSILQIGEDEVKQANEEQKPIQMMIIDPYNWIERSQEDQQEPEFEYIGRLMSELRCFAKENGLHVIIVAHPTKAGQWNGRKPSMYDIAGSANWFNKTDNGLMVYRQFVEDDDGEMVPTQRTEIHVQKVRNRDAGRLGQVVLYFDRERRSYEEVVTEQQASCDDDDVPSRHRRSIRQGPGPDVRRGMAGEGRPHGLHAAPLR</sequence>
<dbReference type="InterPro" id="IPR027032">
    <property type="entry name" value="Twinkle-like"/>
</dbReference>
<feature type="compositionally biased region" description="Basic and acidic residues" evidence="1">
    <location>
        <begin position="790"/>
        <end position="801"/>
    </location>
</feature>
<dbReference type="InterPro" id="IPR027417">
    <property type="entry name" value="P-loop_NTPase"/>
</dbReference>
<dbReference type="InterPro" id="IPR007694">
    <property type="entry name" value="DNA_helicase_DnaB-like_C"/>
</dbReference>
<keyword evidence="4" id="KW-1185">Reference proteome</keyword>
<name>A0ABP0KXZ5_9DINO</name>
<dbReference type="InterPro" id="IPR034154">
    <property type="entry name" value="TOPRIM_DnaG/twinkle"/>
</dbReference>
<dbReference type="Pfam" id="PF13155">
    <property type="entry name" value="Toprim_2"/>
    <property type="match status" value="1"/>
</dbReference>
<comment type="caution">
    <text evidence="3">The sequence shown here is derived from an EMBL/GenBank/DDBJ whole genome shotgun (WGS) entry which is preliminary data.</text>
</comment>
<dbReference type="PANTHER" id="PTHR12873">
    <property type="entry name" value="T7-LIKE MITOCHONDRIAL DNA HELICASE"/>
    <property type="match status" value="1"/>
</dbReference>